<protein>
    <submittedName>
        <fullName evidence="2">DUF1622 domain-containing protein</fullName>
    </submittedName>
</protein>
<keyword evidence="1" id="KW-1133">Transmembrane helix</keyword>
<name>A0ABV5V6M8_9MICO</name>
<dbReference type="Pfam" id="PF07784">
    <property type="entry name" value="DUF1622"/>
    <property type="match status" value="1"/>
</dbReference>
<evidence type="ECO:0000313" key="3">
    <source>
        <dbReference type="Proteomes" id="UP001589613"/>
    </source>
</evidence>
<reference evidence="2 3" key="1">
    <citation type="submission" date="2024-09" db="EMBL/GenBank/DDBJ databases">
        <authorList>
            <person name="Sun Q."/>
            <person name="Mori K."/>
        </authorList>
    </citation>
    <scope>NUCLEOTIDE SEQUENCE [LARGE SCALE GENOMIC DNA]</scope>
    <source>
        <strain evidence="2 3">JCM 12763</strain>
    </source>
</reference>
<keyword evidence="1" id="KW-0812">Transmembrane</keyword>
<keyword evidence="1" id="KW-0472">Membrane</keyword>
<dbReference type="Proteomes" id="UP001589613">
    <property type="component" value="Unassembled WGS sequence"/>
</dbReference>
<dbReference type="PANTHER" id="PTHR38468:SF1">
    <property type="entry name" value="SLL0939 PROTEIN"/>
    <property type="match status" value="1"/>
</dbReference>
<comment type="caution">
    <text evidence="2">The sequence shown here is derived from an EMBL/GenBank/DDBJ whole genome shotgun (WGS) entry which is preliminary data.</text>
</comment>
<organism evidence="2 3">
    <name type="scientific">Ornithinimicrobium kibberense</name>
    <dbReference type="NCBI Taxonomy" id="282060"/>
    <lineage>
        <taxon>Bacteria</taxon>
        <taxon>Bacillati</taxon>
        <taxon>Actinomycetota</taxon>
        <taxon>Actinomycetes</taxon>
        <taxon>Micrococcales</taxon>
        <taxon>Ornithinimicrobiaceae</taxon>
        <taxon>Ornithinimicrobium</taxon>
    </lineage>
</organism>
<sequence length="123" mass="13373">MPEELLRQGVDWLVLLIEAAGAVVIGVGAASAFVLFVYAVARRDTAGFVRVRLLLGRFLALGLEFQLASDVLTTAVAPTFEEIGKLAAIAAIRTALNYFLAREINREREELERATTSVDPTKP</sequence>
<dbReference type="InterPro" id="IPR012427">
    <property type="entry name" value="DUF1622"/>
</dbReference>
<proteinExistence type="predicted"/>
<dbReference type="RefSeq" id="WP_141339234.1">
    <property type="nucleotide sequence ID" value="NZ_JBHMAX010000036.1"/>
</dbReference>
<dbReference type="EMBL" id="JBHMAX010000036">
    <property type="protein sequence ID" value="MFB9733420.1"/>
    <property type="molecule type" value="Genomic_DNA"/>
</dbReference>
<keyword evidence="3" id="KW-1185">Reference proteome</keyword>
<feature type="transmembrane region" description="Helical" evidence="1">
    <location>
        <begin position="12"/>
        <end position="41"/>
    </location>
</feature>
<gene>
    <name evidence="2" type="ORF">ACFFN0_15330</name>
</gene>
<evidence type="ECO:0000256" key="1">
    <source>
        <dbReference type="SAM" id="Phobius"/>
    </source>
</evidence>
<evidence type="ECO:0000313" key="2">
    <source>
        <dbReference type="EMBL" id="MFB9733420.1"/>
    </source>
</evidence>
<dbReference type="PANTHER" id="PTHR38468">
    <property type="entry name" value="SLL0939 PROTEIN"/>
    <property type="match status" value="1"/>
</dbReference>
<accession>A0ABV5V6M8</accession>